<dbReference type="EMBL" id="JAUEPU010000024">
    <property type="protein sequence ID" value="KAK0493614.1"/>
    <property type="molecule type" value="Genomic_DNA"/>
</dbReference>
<evidence type="ECO:0000256" key="6">
    <source>
        <dbReference type="SAM" id="Phobius"/>
    </source>
</evidence>
<protein>
    <submittedName>
        <fullName evidence="7">Major facilitator superfamily domain-containing protein</fullName>
    </submittedName>
</protein>
<feature type="transmembrane region" description="Helical" evidence="6">
    <location>
        <begin position="410"/>
        <end position="433"/>
    </location>
</feature>
<keyword evidence="8" id="KW-1185">Reference proteome</keyword>
<evidence type="ECO:0000313" key="7">
    <source>
        <dbReference type="EMBL" id="KAK0493614.1"/>
    </source>
</evidence>
<dbReference type="AlphaFoldDB" id="A0AA39Q0P2"/>
<dbReference type="PANTHER" id="PTHR43791:SF7">
    <property type="entry name" value="MAJOR FACILITATOR SUPERFAMILY (MFS) PROFILE DOMAIN-CONTAINING PROTEIN"/>
    <property type="match status" value="1"/>
</dbReference>
<dbReference type="InterPro" id="IPR011701">
    <property type="entry name" value="MFS"/>
</dbReference>
<gene>
    <name evidence="7" type="ORF">EDD18DRAFT_1078287</name>
</gene>
<keyword evidence="2" id="KW-0813">Transport</keyword>
<dbReference type="SUPFAM" id="SSF103473">
    <property type="entry name" value="MFS general substrate transporter"/>
    <property type="match status" value="1"/>
</dbReference>
<feature type="transmembrane region" description="Helical" evidence="6">
    <location>
        <begin position="319"/>
        <end position="339"/>
    </location>
</feature>
<feature type="transmembrane region" description="Helical" evidence="6">
    <location>
        <begin position="56"/>
        <end position="74"/>
    </location>
</feature>
<dbReference type="GO" id="GO:0022857">
    <property type="term" value="F:transmembrane transporter activity"/>
    <property type="evidence" value="ECO:0007669"/>
    <property type="project" value="InterPro"/>
</dbReference>
<evidence type="ECO:0000256" key="3">
    <source>
        <dbReference type="ARBA" id="ARBA00022692"/>
    </source>
</evidence>
<name>A0AA39Q0P2_9AGAR</name>
<keyword evidence="4 6" id="KW-1133">Transmembrane helix</keyword>
<dbReference type="Pfam" id="PF07690">
    <property type="entry name" value="MFS_1"/>
    <property type="match status" value="1"/>
</dbReference>
<proteinExistence type="predicted"/>
<evidence type="ECO:0000313" key="8">
    <source>
        <dbReference type="Proteomes" id="UP001175228"/>
    </source>
</evidence>
<sequence>TEYTLEQYKRLKRKVDYYLLPLLWVCFGLQEADRAILSPMSVFGLREDTGLVGQQYSWLTTVFFIAYLCFEFPSNFLLQRWRMGKTLYICTGIVTLCIGFASDFAQLVALRALQGIIQCCNSSGSILMIGSWYTRKEHSSRSLVFVVGQPLVGIIVNLVLYGIGTLEYRGTGVQSWRYMAYFFGSLTVFVGIVSLRFLGTPSEVTWLTKEEERMANIRILENQSGHDRTGVNTWKWYQVRECLIDPCVDTSALLFVLTGSLFCWQAPTAGFSAFRGIIDTGFGFTPLEAILYRIPENVVSLVLNFLAVFATSKQNNLRLYIMAFVLVPGFIGTLAMALIETDESNKWTKWGMYLMTAPFRISMSLAWTLIPSNITGRTKRTVTSSFTFDCFCVGSMCGAQIFRQKDGPTFIPGLIECSVCFALEFFVIIGRFWRTTLVLRNRRQIKTRLADGLTQEERVMQGKMNGESDMTGFENPHVSLSLIIIKEILCSLAVVVLVYSLRSCRRTRRDLTSIDVHYICNRCFIKAQKNRHRTMDNKLRYFSQ</sequence>
<dbReference type="PANTHER" id="PTHR43791">
    <property type="entry name" value="PERMEASE-RELATED"/>
    <property type="match status" value="1"/>
</dbReference>
<feature type="non-terminal residue" evidence="7">
    <location>
        <position position="1"/>
    </location>
</feature>
<reference evidence="7" key="1">
    <citation type="submission" date="2023-06" db="EMBL/GenBank/DDBJ databases">
        <authorList>
            <consortium name="Lawrence Berkeley National Laboratory"/>
            <person name="Ahrendt S."/>
            <person name="Sahu N."/>
            <person name="Indic B."/>
            <person name="Wong-Bajracharya J."/>
            <person name="Merenyi Z."/>
            <person name="Ke H.-M."/>
            <person name="Monk M."/>
            <person name="Kocsube S."/>
            <person name="Drula E."/>
            <person name="Lipzen A."/>
            <person name="Balint B."/>
            <person name="Henrissat B."/>
            <person name="Andreopoulos B."/>
            <person name="Martin F.M."/>
            <person name="Harder C.B."/>
            <person name="Rigling D."/>
            <person name="Ford K.L."/>
            <person name="Foster G.D."/>
            <person name="Pangilinan J."/>
            <person name="Papanicolaou A."/>
            <person name="Barry K."/>
            <person name="LaButti K."/>
            <person name="Viragh M."/>
            <person name="Koriabine M."/>
            <person name="Yan M."/>
            <person name="Riley R."/>
            <person name="Champramary S."/>
            <person name="Plett K.L."/>
            <person name="Tsai I.J."/>
            <person name="Slot J."/>
            <person name="Sipos G."/>
            <person name="Plett J."/>
            <person name="Nagy L.G."/>
            <person name="Grigoriev I.V."/>
        </authorList>
    </citation>
    <scope>NUCLEOTIDE SEQUENCE</scope>
    <source>
        <strain evidence="7">HWK02</strain>
    </source>
</reference>
<evidence type="ECO:0000256" key="5">
    <source>
        <dbReference type="ARBA" id="ARBA00023136"/>
    </source>
</evidence>
<evidence type="ECO:0000256" key="4">
    <source>
        <dbReference type="ARBA" id="ARBA00022989"/>
    </source>
</evidence>
<comment type="subcellular location">
    <subcellularLocation>
        <location evidence="1">Membrane</location>
        <topology evidence="1">Multi-pass membrane protein</topology>
    </subcellularLocation>
</comment>
<dbReference type="Proteomes" id="UP001175228">
    <property type="component" value="Unassembled WGS sequence"/>
</dbReference>
<feature type="transmembrane region" description="Helical" evidence="6">
    <location>
        <begin position="351"/>
        <end position="370"/>
    </location>
</feature>
<feature type="transmembrane region" description="Helical" evidence="6">
    <location>
        <begin position="17"/>
        <end position="36"/>
    </location>
</feature>
<feature type="transmembrane region" description="Helical" evidence="6">
    <location>
        <begin position="478"/>
        <end position="499"/>
    </location>
</feature>
<feature type="transmembrane region" description="Helical" evidence="6">
    <location>
        <begin position="178"/>
        <end position="199"/>
    </location>
</feature>
<feature type="transmembrane region" description="Helical" evidence="6">
    <location>
        <begin position="143"/>
        <end position="166"/>
    </location>
</feature>
<organism evidence="7 8">
    <name type="scientific">Armillaria luteobubalina</name>
    <dbReference type="NCBI Taxonomy" id="153913"/>
    <lineage>
        <taxon>Eukaryota</taxon>
        <taxon>Fungi</taxon>
        <taxon>Dikarya</taxon>
        <taxon>Basidiomycota</taxon>
        <taxon>Agaricomycotina</taxon>
        <taxon>Agaricomycetes</taxon>
        <taxon>Agaricomycetidae</taxon>
        <taxon>Agaricales</taxon>
        <taxon>Marasmiineae</taxon>
        <taxon>Physalacriaceae</taxon>
        <taxon>Armillaria</taxon>
    </lineage>
</organism>
<evidence type="ECO:0000256" key="2">
    <source>
        <dbReference type="ARBA" id="ARBA00022448"/>
    </source>
</evidence>
<dbReference type="GO" id="GO:0016020">
    <property type="term" value="C:membrane"/>
    <property type="evidence" value="ECO:0007669"/>
    <property type="project" value="UniProtKB-SubCell"/>
</dbReference>
<dbReference type="InterPro" id="IPR036259">
    <property type="entry name" value="MFS_trans_sf"/>
</dbReference>
<comment type="caution">
    <text evidence="7">The sequence shown here is derived from an EMBL/GenBank/DDBJ whole genome shotgun (WGS) entry which is preliminary data.</text>
</comment>
<evidence type="ECO:0000256" key="1">
    <source>
        <dbReference type="ARBA" id="ARBA00004141"/>
    </source>
</evidence>
<accession>A0AA39Q0P2</accession>
<dbReference type="Gene3D" id="1.20.1250.20">
    <property type="entry name" value="MFS general substrate transporter like domains"/>
    <property type="match status" value="1"/>
</dbReference>
<keyword evidence="3 6" id="KW-0812">Transmembrane</keyword>
<keyword evidence="5 6" id="KW-0472">Membrane</keyword>